<sequence>MMAARIAYFVGNLLNEAETRGPLFATETRVIWDASFDHHFEDATKAEEWLNRGKAANKSRSPTPRRASRHDAGSLKTNPGRERSRATAESGGAFPKYELLKKNPARSTKAGTAKLSRTYSESEDGHQTSVGGSLTTNALGLVEDHVGYCESWAQDVGGESPDVDYYFFKNSPKEVVEEIMDVLFKVVQQEIQAEGYH</sequence>
<feature type="compositionally biased region" description="Basic and acidic residues" evidence="1">
    <location>
        <begin position="69"/>
        <end position="86"/>
    </location>
</feature>
<evidence type="ECO:0000313" key="2">
    <source>
        <dbReference type="EMBL" id="KAJ4248114.1"/>
    </source>
</evidence>
<evidence type="ECO:0000313" key="3">
    <source>
        <dbReference type="Proteomes" id="UP001152049"/>
    </source>
</evidence>
<evidence type="ECO:0000256" key="1">
    <source>
        <dbReference type="SAM" id="MobiDB-lite"/>
    </source>
</evidence>
<keyword evidence="3" id="KW-1185">Reference proteome</keyword>
<proteinExistence type="predicted"/>
<dbReference type="Proteomes" id="UP001152049">
    <property type="component" value="Unassembled WGS sequence"/>
</dbReference>
<comment type="caution">
    <text evidence="2">The sequence shown here is derived from an EMBL/GenBank/DDBJ whole genome shotgun (WGS) entry which is preliminary data.</text>
</comment>
<reference evidence="2" key="1">
    <citation type="submission" date="2022-09" db="EMBL/GenBank/DDBJ databases">
        <title>Fusarium specimens isolated from Avocado Roots.</title>
        <authorList>
            <person name="Stajich J."/>
            <person name="Roper C."/>
            <person name="Heimlech-Rivalta G."/>
        </authorList>
    </citation>
    <scope>NUCLEOTIDE SEQUENCE</scope>
    <source>
        <strain evidence="2">CF00136</strain>
    </source>
</reference>
<dbReference type="EMBL" id="JAOQAZ010000037">
    <property type="protein sequence ID" value="KAJ4248114.1"/>
    <property type="molecule type" value="Genomic_DNA"/>
</dbReference>
<dbReference type="AlphaFoldDB" id="A0A9W8RN54"/>
<feature type="region of interest" description="Disordered" evidence="1">
    <location>
        <begin position="48"/>
        <end position="132"/>
    </location>
</feature>
<name>A0A9W8RN54_9HYPO</name>
<protein>
    <submittedName>
        <fullName evidence="2">Uncharacterized protein</fullName>
    </submittedName>
</protein>
<feature type="compositionally biased region" description="Polar residues" evidence="1">
    <location>
        <begin position="105"/>
        <end position="119"/>
    </location>
</feature>
<accession>A0A9W8RN54</accession>
<gene>
    <name evidence="2" type="ORF">NW762_012884</name>
</gene>
<organism evidence="2 3">
    <name type="scientific">Fusarium torreyae</name>
    <dbReference type="NCBI Taxonomy" id="1237075"/>
    <lineage>
        <taxon>Eukaryota</taxon>
        <taxon>Fungi</taxon>
        <taxon>Dikarya</taxon>
        <taxon>Ascomycota</taxon>
        <taxon>Pezizomycotina</taxon>
        <taxon>Sordariomycetes</taxon>
        <taxon>Hypocreomycetidae</taxon>
        <taxon>Hypocreales</taxon>
        <taxon>Nectriaceae</taxon>
        <taxon>Fusarium</taxon>
    </lineage>
</organism>